<dbReference type="RefSeq" id="WP_196197535.1">
    <property type="nucleotide sequence ID" value="NZ_JADPRT010000016.1"/>
</dbReference>
<protein>
    <submittedName>
        <fullName evidence="2">Uncharacterized protein</fullName>
    </submittedName>
</protein>
<keyword evidence="3" id="KW-1185">Reference proteome</keyword>
<evidence type="ECO:0000313" key="2">
    <source>
        <dbReference type="EMBL" id="MBF9072363.1"/>
    </source>
</evidence>
<dbReference type="Proteomes" id="UP000657385">
    <property type="component" value="Unassembled WGS sequence"/>
</dbReference>
<feature type="region of interest" description="Disordered" evidence="1">
    <location>
        <begin position="47"/>
        <end position="67"/>
    </location>
</feature>
<evidence type="ECO:0000313" key="3">
    <source>
        <dbReference type="Proteomes" id="UP000657385"/>
    </source>
</evidence>
<comment type="caution">
    <text evidence="2">The sequence shown here is derived from an EMBL/GenBank/DDBJ whole genome shotgun (WGS) entry which is preliminary data.</text>
</comment>
<accession>A0A931FG82</accession>
<proteinExistence type="predicted"/>
<sequence>MEDHRGHPANPGPASATRFSARGRTRRNARQTAWGALATPALADGTYGDHFGDTLAPQQNGAVNDNGAPLVDPDLRCVVANATGVAGYWGNAATSCSESGVDQLSTGGILGG</sequence>
<feature type="region of interest" description="Disordered" evidence="1">
    <location>
        <begin position="1"/>
        <end position="34"/>
    </location>
</feature>
<gene>
    <name evidence="2" type="ORF">I2501_30495</name>
</gene>
<dbReference type="EMBL" id="JADPRT010000016">
    <property type="protein sequence ID" value="MBF9072363.1"/>
    <property type="molecule type" value="Genomic_DNA"/>
</dbReference>
<dbReference type="AlphaFoldDB" id="A0A931FG82"/>
<evidence type="ECO:0000256" key="1">
    <source>
        <dbReference type="SAM" id="MobiDB-lite"/>
    </source>
</evidence>
<organism evidence="2 3">
    <name type="scientific">Streptacidiphilus fuscans</name>
    <dbReference type="NCBI Taxonomy" id="2789292"/>
    <lineage>
        <taxon>Bacteria</taxon>
        <taxon>Bacillati</taxon>
        <taxon>Actinomycetota</taxon>
        <taxon>Actinomycetes</taxon>
        <taxon>Kitasatosporales</taxon>
        <taxon>Streptomycetaceae</taxon>
        <taxon>Streptacidiphilus</taxon>
    </lineage>
</organism>
<name>A0A931FG82_9ACTN</name>
<reference evidence="2" key="1">
    <citation type="submission" date="2020-11" db="EMBL/GenBank/DDBJ databases">
        <title>Isolation and identification of active actinomycetes.</title>
        <authorList>
            <person name="Yu B."/>
        </authorList>
    </citation>
    <scope>NUCLEOTIDE SEQUENCE</scope>
    <source>
        <strain evidence="2">NEAU-YB345</strain>
    </source>
</reference>